<reference evidence="2 3" key="1">
    <citation type="journal article" date="2009" name="PLoS ONE">
        <title>Methylobacterium genome sequences: a reference blueprint to investigate microbial metabolism of C1 compounds from natural and industrial sources.</title>
        <authorList>
            <person name="Vuilleumier S."/>
            <person name="Chistoserdova L."/>
            <person name="Lee M.-C."/>
            <person name="Bringel F."/>
            <person name="Lajus A."/>
            <person name="Zhou Y."/>
            <person name="Gourion B."/>
            <person name="Barbe V."/>
            <person name="Chang J."/>
            <person name="Cruveiller S."/>
            <person name="Dossat C."/>
            <person name="Gillett W."/>
            <person name="Gruffaz C."/>
            <person name="Haugen E."/>
            <person name="Hourcade E."/>
            <person name="Levy R."/>
            <person name="Mangenot S."/>
            <person name="Muller E."/>
            <person name="Nadalig T."/>
            <person name="Pagni M."/>
            <person name="Penny C."/>
            <person name="Peyraud R."/>
            <person name="Robinson D.G."/>
            <person name="Roche D."/>
            <person name="Rouy Z."/>
            <person name="Saenampechek C."/>
            <person name="Salvignol G."/>
            <person name="Vallenet D."/>
            <person name="Wu Z."/>
            <person name="Marx C.J."/>
            <person name="Vorholt J.A."/>
            <person name="Olson M.V."/>
            <person name="Kaul R."/>
            <person name="Weissenbach J."/>
            <person name="Medigue C."/>
            <person name="Lidstrom M.E."/>
        </authorList>
    </citation>
    <scope>NUCLEOTIDE SEQUENCE [LARGE SCALE GENOMIC DNA]</scope>
    <source>
        <strain evidence="3">ATCC 14718 / DSM 1338 / JCM 2805 / NCIMB 9133 / AM1</strain>
    </source>
</reference>
<dbReference type="InterPro" id="IPR025873">
    <property type="entry name" value="Metal-bd_dom_prd"/>
</dbReference>
<dbReference type="EMBL" id="CP001510">
    <property type="protein sequence ID" value="ACS40457.1"/>
    <property type="molecule type" value="Genomic_DNA"/>
</dbReference>
<dbReference type="KEGG" id="mea:Mex_1p2691"/>
<protein>
    <recommendedName>
        <fullName evidence="1">Metal binding domain-containing protein</fullName>
    </recommendedName>
</protein>
<keyword evidence="3" id="KW-1185">Reference proteome</keyword>
<dbReference type="eggNOG" id="ENOG5033WG6">
    <property type="taxonomic scope" value="Bacteria"/>
</dbReference>
<name>C5ASL6_METEA</name>
<proteinExistence type="predicted"/>
<evidence type="ECO:0000259" key="1">
    <source>
        <dbReference type="Pfam" id="PF14455"/>
    </source>
</evidence>
<organism evidence="2 3">
    <name type="scientific">Methylorubrum extorquens (strain ATCC 14718 / DSM 1338 / JCM 2805 / NCIMB 9133 / AM1)</name>
    <name type="common">Methylobacterium extorquens</name>
    <dbReference type="NCBI Taxonomy" id="272630"/>
    <lineage>
        <taxon>Bacteria</taxon>
        <taxon>Pseudomonadati</taxon>
        <taxon>Pseudomonadota</taxon>
        <taxon>Alphaproteobacteria</taxon>
        <taxon>Hyphomicrobiales</taxon>
        <taxon>Methylobacteriaceae</taxon>
        <taxon>Methylorubrum</taxon>
    </lineage>
</organism>
<accession>C5ASL6</accession>
<dbReference type="STRING" id="272630.MexAM1_META1p2691"/>
<evidence type="ECO:0000313" key="2">
    <source>
        <dbReference type="EMBL" id="ACS40457.1"/>
    </source>
</evidence>
<dbReference type="HOGENOM" id="CLU_1785394_0_0_5"/>
<sequence length="149" mass="16701">MGAPVLELLSRAAFERDVRRLDSRTAAHRNWTVLQAEYPVLDVILGHPTAAPLRLRFTCVDWDDLPPSVELLDAAGQHLSQAPPGAGGIFHPSPHPVTGRMFVCMRGTREYHTHFSHVGERWDGYRGQSGLDLLGILDQIWRCWKRAVG</sequence>
<dbReference type="AlphaFoldDB" id="C5ASL6"/>
<dbReference type="Proteomes" id="UP000009081">
    <property type="component" value="Chromosome"/>
</dbReference>
<dbReference type="Pfam" id="PF14455">
    <property type="entry name" value="Metal_CEHH"/>
    <property type="match status" value="1"/>
</dbReference>
<feature type="domain" description="Metal binding" evidence="1">
    <location>
        <begin position="99"/>
        <end position="142"/>
    </location>
</feature>
<gene>
    <name evidence="2" type="ordered locus">MexAM1_META1p2691</name>
</gene>
<evidence type="ECO:0000313" key="3">
    <source>
        <dbReference type="Proteomes" id="UP000009081"/>
    </source>
</evidence>